<sequence>MAFPYRTARAVMMVGSLNDPAGQTARLIGPAHATLGLSGARGRTALCGAYVARDEAVPWPPQAELYDALCADCDTLARL</sequence>
<protein>
    <submittedName>
        <fullName evidence="1">Uncharacterized protein</fullName>
    </submittedName>
</protein>
<dbReference type="RefSeq" id="WP_036337084.1">
    <property type="nucleotide sequence ID" value="NZ_JPMX01000075.1"/>
</dbReference>
<accession>A0A098Y426</accession>
<evidence type="ECO:0000313" key="1">
    <source>
        <dbReference type="EMBL" id="KGH45628.1"/>
    </source>
</evidence>
<comment type="caution">
    <text evidence="1">The sequence shown here is derived from an EMBL/GenBank/DDBJ whole genome shotgun (WGS) entry which is preliminary data.</text>
</comment>
<name>A0A098Y426_9ACTN</name>
<gene>
    <name evidence="1" type="ORF">IN07_16110</name>
</gene>
<dbReference type="EMBL" id="JPMX01000075">
    <property type="protein sequence ID" value="KGH45628.1"/>
    <property type="molecule type" value="Genomic_DNA"/>
</dbReference>
<dbReference type="Proteomes" id="UP000029713">
    <property type="component" value="Unassembled WGS sequence"/>
</dbReference>
<organism evidence="1 2">
    <name type="scientific">Modestobacter caceresii</name>
    <dbReference type="NCBI Taxonomy" id="1522368"/>
    <lineage>
        <taxon>Bacteria</taxon>
        <taxon>Bacillati</taxon>
        <taxon>Actinomycetota</taxon>
        <taxon>Actinomycetes</taxon>
        <taxon>Geodermatophilales</taxon>
        <taxon>Geodermatophilaceae</taxon>
        <taxon>Modestobacter</taxon>
    </lineage>
</organism>
<dbReference type="AlphaFoldDB" id="A0A098Y426"/>
<keyword evidence="2" id="KW-1185">Reference proteome</keyword>
<proteinExistence type="predicted"/>
<dbReference type="OrthoDB" id="5195377at2"/>
<reference evidence="1 2" key="1">
    <citation type="submission" date="2014-07" db="EMBL/GenBank/DDBJ databases">
        <title>Biosystematic studies on Modestobacter strains isolated from extreme hyper-arid desert soil and from historic building.</title>
        <authorList>
            <person name="Bukarasam K."/>
            <person name="Bull A."/>
            <person name="Girard G."/>
            <person name="van Wezel G."/>
            <person name="Goodfellow M."/>
        </authorList>
    </citation>
    <scope>NUCLEOTIDE SEQUENCE [LARGE SCALE GENOMIC DNA]</scope>
    <source>
        <strain evidence="1 2">KNN45-2b</strain>
    </source>
</reference>
<evidence type="ECO:0000313" key="2">
    <source>
        <dbReference type="Proteomes" id="UP000029713"/>
    </source>
</evidence>